<dbReference type="PANTHER" id="PTHR34476:SF1">
    <property type="entry name" value="DNA-DIRECTED RNA POLYMERASE SUBUNIT OMEGA"/>
    <property type="match status" value="1"/>
</dbReference>
<dbReference type="OMA" id="GHISNAM"/>
<evidence type="ECO:0000256" key="6">
    <source>
        <dbReference type="ARBA" id="ARBA00022695"/>
    </source>
</evidence>
<evidence type="ECO:0000256" key="2">
    <source>
        <dbReference type="ARBA" id="ARBA00012418"/>
    </source>
</evidence>
<evidence type="ECO:0000256" key="10">
    <source>
        <dbReference type="ARBA" id="ARBA00048552"/>
    </source>
</evidence>
<comment type="similarity">
    <text evidence="1 11">Belongs to the RNA polymerase subunit omega family.</text>
</comment>
<dbReference type="SMR" id="A0A2D3T7U6"/>
<dbReference type="EC" id="2.7.7.6" evidence="2 11"/>
<evidence type="ECO:0000256" key="7">
    <source>
        <dbReference type="ARBA" id="ARBA00023163"/>
    </source>
</evidence>
<keyword evidence="6 11" id="KW-0548">Nucleotidyltransferase</keyword>
<dbReference type="HAMAP" id="MF_00366">
    <property type="entry name" value="RNApol_bact_RpoZ"/>
    <property type="match status" value="1"/>
</dbReference>
<keyword evidence="4 11" id="KW-0240">DNA-directed RNA polymerase</keyword>
<reference evidence="14" key="3">
    <citation type="submission" date="2017-11" db="EMBL/GenBank/DDBJ databases">
        <title>PacBio sequencing of new strain of the secondary endosymbiont Candidatus Hamiltonella defensa.</title>
        <authorList>
            <person name="Strand M.R."/>
            <person name="Oliver K."/>
        </authorList>
    </citation>
    <scope>NUCLEOTIDE SEQUENCE [LARGE SCALE GENOMIC DNA]</scope>
    <source>
        <strain evidence="14">A2C</strain>
    </source>
</reference>
<comment type="catalytic activity">
    <reaction evidence="10 11">
        <text>RNA(n) + a ribonucleoside 5'-triphosphate = RNA(n+1) + diphosphate</text>
        <dbReference type="Rhea" id="RHEA:21248"/>
        <dbReference type="Rhea" id="RHEA-COMP:14527"/>
        <dbReference type="Rhea" id="RHEA-COMP:17342"/>
        <dbReference type="ChEBI" id="CHEBI:33019"/>
        <dbReference type="ChEBI" id="CHEBI:61557"/>
        <dbReference type="ChEBI" id="CHEBI:140395"/>
        <dbReference type="EC" id="2.7.7.6"/>
    </reaction>
</comment>
<evidence type="ECO:0000256" key="3">
    <source>
        <dbReference type="ARBA" id="ARBA00013725"/>
    </source>
</evidence>
<evidence type="ECO:0000256" key="8">
    <source>
        <dbReference type="ARBA" id="ARBA00029924"/>
    </source>
</evidence>
<reference evidence="14" key="1">
    <citation type="submission" date="2016-10" db="EMBL/GenBank/DDBJ databases">
        <authorList>
            <person name="Chevignon G."/>
        </authorList>
    </citation>
    <scope>NUCLEOTIDE SEQUENCE [LARGE SCALE GENOMIC DNA]</scope>
    <source>
        <strain evidence="14">A2C</strain>
    </source>
</reference>
<dbReference type="InterPro" id="IPR003716">
    <property type="entry name" value="DNA-dir_RNA_pol_omega"/>
</dbReference>
<organism evidence="13 14">
    <name type="scientific">Candidatus Williamhamiltonella defendens</name>
    <dbReference type="NCBI Taxonomy" id="138072"/>
    <lineage>
        <taxon>Bacteria</taxon>
        <taxon>Pseudomonadati</taxon>
        <taxon>Pseudomonadota</taxon>
        <taxon>Gammaproteobacteria</taxon>
        <taxon>Enterobacterales</taxon>
        <taxon>Enterobacteriaceae</taxon>
        <taxon>aphid secondary symbionts</taxon>
        <taxon>Candidatus Williamhamiltonella</taxon>
    </lineage>
</organism>
<dbReference type="EMBL" id="CP022932">
    <property type="protein sequence ID" value="ASV33445.1"/>
    <property type="molecule type" value="Genomic_DNA"/>
</dbReference>
<dbReference type="Proteomes" id="UP000230008">
    <property type="component" value="Chromosome"/>
</dbReference>
<evidence type="ECO:0000256" key="11">
    <source>
        <dbReference type="HAMAP-Rule" id="MF_00366"/>
    </source>
</evidence>
<dbReference type="GeneID" id="66260494"/>
<dbReference type="InterPro" id="IPR006110">
    <property type="entry name" value="Pol_omega/Rpo6/RPB6"/>
</dbReference>
<dbReference type="GO" id="GO:0006351">
    <property type="term" value="P:DNA-templated transcription"/>
    <property type="evidence" value="ECO:0007669"/>
    <property type="project" value="UniProtKB-UniRule"/>
</dbReference>
<name>A0A2D3T7U6_9ENTR</name>
<dbReference type="InterPro" id="IPR036161">
    <property type="entry name" value="RPB6/omega-like_sf"/>
</dbReference>
<protein>
    <recommendedName>
        <fullName evidence="3 11">DNA-directed RNA polymerase subunit omega</fullName>
        <shortName evidence="11">RNAP omega subunit</shortName>
        <ecNumber evidence="2 11">2.7.7.6</ecNumber>
    </recommendedName>
    <alternativeName>
        <fullName evidence="9 11">RNA polymerase omega subunit</fullName>
    </alternativeName>
    <alternativeName>
        <fullName evidence="8 11">Transcriptase subunit omega</fullName>
    </alternativeName>
</protein>
<keyword evidence="7 11" id="KW-0804">Transcription</keyword>
<dbReference type="Gene3D" id="3.90.940.10">
    <property type="match status" value="1"/>
</dbReference>
<evidence type="ECO:0000256" key="5">
    <source>
        <dbReference type="ARBA" id="ARBA00022679"/>
    </source>
</evidence>
<dbReference type="SMART" id="SM01409">
    <property type="entry name" value="RNA_pol_Rpb6"/>
    <property type="match status" value="1"/>
</dbReference>
<reference evidence="12" key="2">
    <citation type="submission" date="2017-08" db="EMBL/GenBank/DDBJ databases">
        <title>Genome sequence of Candidatus Hamiltonella defensa from Acyrthosiphon pisum strain MI47.</title>
        <authorList>
            <person name="Patel V.A."/>
            <person name="Chevignon G."/>
            <person name="Russell J.A."/>
            <person name="Oliver K.M."/>
        </authorList>
    </citation>
    <scope>NUCLEOTIDE SEQUENCE</scope>
    <source>
        <strain evidence="12">MI47</strain>
    </source>
</reference>
<dbReference type="EMBL" id="CP017606">
    <property type="protein sequence ID" value="ATW29603.1"/>
    <property type="molecule type" value="Genomic_DNA"/>
</dbReference>
<keyword evidence="5 11" id="KW-0808">Transferase</keyword>
<reference evidence="13" key="4">
    <citation type="journal article" date="2018" name="Genome Biol. Evol.">
        <title>Culture-Facilitated Comparative Genomics of the Facultative Symbiont Hamiltonella defensa.</title>
        <authorList>
            <person name="Chevignon G."/>
            <person name="Boyd B.M."/>
            <person name="Brandt J.W."/>
            <person name="Oliver K.M."/>
            <person name="Strand M.R."/>
        </authorList>
    </citation>
    <scope>NUCLEOTIDE SEQUENCE</scope>
    <source>
        <strain evidence="13">A2C</strain>
    </source>
</reference>
<dbReference type="Pfam" id="PF01192">
    <property type="entry name" value="RNA_pol_Rpb6"/>
    <property type="match status" value="1"/>
</dbReference>
<dbReference type="RefSeq" id="WP_015873187.1">
    <property type="nucleotide sequence ID" value="NZ_CADIJH010000003.1"/>
</dbReference>
<evidence type="ECO:0000313" key="13">
    <source>
        <dbReference type="EMBL" id="ATW29603.1"/>
    </source>
</evidence>
<dbReference type="GO" id="GO:0003677">
    <property type="term" value="F:DNA binding"/>
    <property type="evidence" value="ECO:0007669"/>
    <property type="project" value="UniProtKB-UniRule"/>
</dbReference>
<comment type="function">
    <text evidence="11">Promotes RNA polymerase assembly. Latches the N- and C-terminal regions of the beta' subunit thereby facilitating its interaction with the beta and alpha subunits.</text>
</comment>
<sequence length="90" mass="10226">MARVTVQAAVEKVGNRFKLILVAVHRARLLQSGRENSLVPEENDKVTVIALREIEQGLITESILKENNQHEDQIQKKVQMKTISSTQDFD</sequence>
<dbReference type="AlphaFoldDB" id="A0A2D3T7U6"/>
<dbReference type="Proteomes" id="UP000792865">
    <property type="component" value="Chromosome"/>
</dbReference>
<evidence type="ECO:0000256" key="9">
    <source>
        <dbReference type="ARBA" id="ARBA00030998"/>
    </source>
</evidence>
<dbReference type="SUPFAM" id="SSF63562">
    <property type="entry name" value="RPB6/omega subunit-like"/>
    <property type="match status" value="1"/>
</dbReference>
<proteinExistence type="inferred from homology"/>
<dbReference type="GO" id="GO:0000428">
    <property type="term" value="C:DNA-directed RNA polymerase complex"/>
    <property type="evidence" value="ECO:0007669"/>
    <property type="project" value="UniProtKB-KW"/>
</dbReference>
<accession>A0A2D3T7U6</accession>
<gene>
    <name evidence="11" type="primary">rpoZ</name>
    <name evidence="13" type="ORF">BJP41_03705</name>
    <name evidence="12" type="ORF">CJJ18_04605</name>
</gene>
<evidence type="ECO:0000313" key="14">
    <source>
        <dbReference type="Proteomes" id="UP000230008"/>
    </source>
</evidence>
<dbReference type="PANTHER" id="PTHR34476">
    <property type="entry name" value="DNA-DIRECTED RNA POLYMERASE SUBUNIT OMEGA"/>
    <property type="match status" value="1"/>
</dbReference>
<dbReference type="NCBIfam" id="TIGR00690">
    <property type="entry name" value="rpoZ"/>
    <property type="match status" value="1"/>
</dbReference>
<evidence type="ECO:0000313" key="12">
    <source>
        <dbReference type="EMBL" id="ASV33445.1"/>
    </source>
</evidence>
<comment type="subunit">
    <text evidence="11">The RNAP catalytic core consists of 2 alpha, 1 beta, 1 beta' and 1 omega subunit. When a sigma factor is associated with the core the holoenzyme is formed, which can initiate transcription.</text>
</comment>
<evidence type="ECO:0000256" key="1">
    <source>
        <dbReference type="ARBA" id="ARBA00006711"/>
    </source>
</evidence>
<evidence type="ECO:0000256" key="4">
    <source>
        <dbReference type="ARBA" id="ARBA00022478"/>
    </source>
</evidence>
<dbReference type="GO" id="GO:0003899">
    <property type="term" value="F:DNA-directed RNA polymerase activity"/>
    <property type="evidence" value="ECO:0007669"/>
    <property type="project" value="UniProtKB-UniRule"/>
</dbReference>